<reference evidence="2 3" key="1">
    <citation type="submission" date="2020-10" db="EMBL/GenBank/DDBJ databases">
        <title>Degradation of 1,4-Dioxane by Xanthobacter sp. YN2, via a Novel Group-2 Soluble Di-Iron Monooxygenase.</title>
        <authorList>
            <person name="Ma F."/>
            <person name="Wang Y."/>
            <person name="Yang J."/>
            <person name="Guo H."/>
            <person name="Su D."/>
            <person name="Yu L."/>
        </authorList>
    </citation>
    <scope>NUCLEOTIDE SEQUENCE [LARGE SCALE GENOMIC DNA]</scope>
    <source>
        <strain evidence="2 3">YN2</strain>
    </source>
</reference>
<sequence>MSRKIAPRAGFTCLAAALGLLAAGHGAGAAEPFMATGLPFFEPYRIAIVTLDISGGKVTGTVAPPVGDPRAAIPVSGTQADGVLRLTIGEGTQAYSLAFSENQRGLHRILEETASVPGVDAVTLFRPAAGFSEAALALQHDADNWCGALYGALSLQLRAADLTSLPAAPAVLADLDVMVEPQQGGTARVKMKDLWSRLRLAARSGDDVNVEIAVPVGSEAKTAQEIRRVPQVVAVTLPAQCGETVLAVIPRAKIADGDKVSDAKLKSYAEGTLARLLSGGAPEGGAAGQRKFKIQNATVVAGPGGQPMFRATVTGEAEATRLGKGAWDQFTLTLMPLVTATDAADTLSLVPAISDLKGARKSGPQLPADAAFKPVDDSEVSAGISQRLVSWLAAAEGTRCVFLTRVPFDEPEDSLSCTNVAMDEAQLPDDN</sequence>
<feature type="chain" id="PRO_5037432518" evidence="1">
    <location>
        <begin position="30"/>
        <end position="431"/>
    </location>
</feature>
<evidence type="ECO:0000313" key="2">
    <source>
        <dbReference type="EMBL" id="QRG04880.1"/>
    </source>
</evidence>
<keyword evidence="3" id="KW-1185">Reference proteome</keyword>
<dbReference type="KEGG" id="xdi:EZH22_17200"/>
<dbReference type="Proteomes" id="UP000596427">
    <property type="component" value="Chromosome"/>
</dbReference>
<accession>A0A974PKT2</accession>
<proteinExistence type="predicted"/>
<keyword evidence="1" id="KW-0732">Signal</keyword>
<feature type="signal peptide" evidence="1">
    <location>
        <begin position="1"/>
        <end position="29"/>
    </location>
</feature>
<dbReference type="AlphaFoldDB" id="A0A974PKT2"/>
<dbReference type="RefSeq" id="WP_203191756.1">
    <property type="nucleotide sequence ID" value="NZ_CP063362.1"/>
</dbReference>
<name>A0A974PKT2_9HYPH</name>
<evidence type="ECO:0000313" key="3">
    <source>
        <dbReference type="Proteomes" id="UP000596427"/>
    </source>
</evidence>
<evidence type="ECO:0000256" key="1">
    <source>
        <dbReference type="SAM" id="SignalP"/>
    </source>
</evidence>
<gene>
    <name evidence="2" type="ORF">EZH22_17200</name>
</gene>
<protein>
    <submittedName>
        <fullName evidence="2">Uncharacterized protein</fullName>
    </submittedName>
</protein>
<dbReference type="EMBL" id="CP063362">
    <property type="protein sequence ID" value="QRG04880.1"/>
    <property type="molecule type" value="Genomic_DNA"/>
</dbReference>
<organism evidence="2 3">
    <name type="scientific">Xanthobacter dioxanivorans</name>
    <dbReference type="NCBI Taxonomy" id="2528964"/>
    <lineage>
        <taxon>Bacteria</taxon>
        <taxon>Pseudomonadati</taxon>
        <taxon>Pseudomonadota</taxon>
        <taxon>Alphaproteobacteria</taxon>
        <taxon>Hyphomicrobiales</taxon>
        <taxon>Xanthobacteraceae</taxon>
        <taxon>Xanthobacter</taxon>
    </lineage>
</organism>